<dbReference type="InterPro" id="IPR002145">
    <property type="entry name" value="CopG"/>
</dbReference>
<dbReference type="GO" id="GO:0006355">
    <property type="term" value="P:regulation of DNA-templated transcription"/>
    <property type="evidence" value="ECO:0007669"/>
    <property type="project" value="InterPro"/>
</dbReference>
<evidence type="ECO:0000259" key="1">
    <source>
        <dbReference type="Pfam" id="PF01402"/>
    </source>
</evidence>
<dbReference type="EMBL" id="MT145156">
    <property type="protein sequence ID" value="QJI04184.1"/>
    <property type="molecule type" value="Genomic_DNA"/>
</dbReference>
<reference evidence="2" key="1">
    <citation type="submission" date="2020-03" db="EMBL/GenBank/DDBJ databases">
        <title>The deep terrestrial virosphere.</title>
        <authorList>
            <person name="Holmfeldt K."/>
            <person name="Nilsson E."/>
            <person name="Simone D."/>
            <person name="Lopez-Fernandez M."/>
            <person name="Wu X."/>
            <person name="de Brujin I."/>
            <person name="Lundin D."/>
            <person name="Andersson A."/>
            <person name="Bertilsson S."/>
            <person name="Dopson M."/>
        </authorList>
    </citation>
    <scope>NUCLEOTIDE SEQUENCE</scope>
    <source>
        <strain evidence="2">TM448A05881</strain>
        <strain evidence="3">TM448B06657</strain>
    </source>
</reference>
<proteinExistence type="predicted"/>
<sequence length="51" mass="6100">MAPPKKRIKLKRLDIQLEPSLLAWLRLEAKRRDVSMSEIIRCLLRKELESK</sequence>
<dbReference type="InterPro" id="IPR010985">
    <property type="entry name" value="Ribbon_hlx_hlx"/>
</dbReference>
<dbReference type="Pfam" id="PF01402">
    <property type="entry name" value="RHH_1"/>
    <property type="match status" value="1"/>
</dbReference>
<protein>
    <submittedName>
        <fullName evidence="2">Putative ribbon-helix-helix protein repressor</fullName>
    </submittedName>
</protein>
<gene>
    <name evidence="2" type="ORF">TM448A05881_0006</name>
    <name evidence="3" type="ORF">TM448B06657_0004</name>
</gene>
<name>A0A6H2A5A6_9ZZZZ</name>
<dbReference type="SUPFAM" id="SSF47598">
    <property type="entry name" value="Ribbon-helix-helix"/>
    <property type="match status" value="1"/>
</dbReference>
<feature type="domain" description="Ribbon-helix-helix protein CopG" evidence="1">
    <location>
        <begin position="11"/>
        <end position="49"/>
    </location>
</feature>
<dbReference type="EMBL" id="MT144540">
    <property type="protein sequence ID" value="QJA54811.1"/>
    <property type="molecule type" value="Genomic_DNA"/>
</dbReference>
<accession>A0A6H2A5A6</accession>
<evidence type="ECO:0000313" key="2">
    <source>
        <dbReference type="EMBL" id="QJA54811.1"/>
    </source>
</evidence>
<dbReference type="AlphaFoldDB" id="A0A6H2A5A6"/>
<evidence type="ECO:0000313" key="3">
    <source>
        <dbReference type="EMBL" id="QJI04184.1"/>
    </source>
</evidence>
<organism evidence="2">
    <name type="scientific">viral metagenome</name>
    <dbReference type="NCBI Taxonomy" id="1070528"/>
    <lineage>
        <taxon>unclassified sequences</taxon>
        <taxon>metagenomes</taxon>
        <taxon>organismal metagenomes</taxon>
    </lineage>
</organism>